<feature type="region of interest" description="Disordered" evidence="1">
    <location>
        <begin position="35"/>
        <end position="60"/>
    </location>
</feature>
<feature type="compositionally biased region" description="Low complexity" evidence="1">
    <location>
        <begin position="49"/>
        <end position="60"/>
    </location>
</feature>
<evidence type="ECO:0000313" key="3">
    <source>
        <dbReference type="EnsemblPlants" id="Zm00001eb247550_P001"/>
    </source>
</evidence>
<protein>
    <submittedName>
        <fullName evidence="3">Uncharacterized protein</fullName>
    </submittedName>
</protein>
<reference evidence="4" key="1">
    <citation type="journal article" date="2009" name="Science">
        <title>The B73 maize genome: complexity, diversity, and dynamics.</title>
        <authorList>
            <person name="Schnable P.S."/>
            <person name="Ware D."/>
            <person name="Fulton R.S."/>
            <person name="Stein J.C."/>
            <person name="Wei F."/>
            <person name="Pasternak S."/>
            <person name="Liang C."/>
            <person name="Zhang J."/>
            <person name="Fulton L."/>
            <person name="Graves T.A."/>
            <person name="Minx P."/>
            <person name="Reily A.D."/>
            <person name="Courtney L."/>
            <person name="Kruchowski S.S."/>
            <person name="Tomlinson C."/>
            <person name="Strong C."/>
            <person name="Delehaunty K."/>
            <person name="Fronick C."/>
            <person name="Courtney B."/>
            <person name="Rock S.M."/>
            <person name="Belter E."/>
            <person name="Du F."/>
            <person name="Kim K."/>
            <person name="Abbott R.M."/>
            <person name="Cotton M."/>
            <person name="Levy A."/>
            <person name="Marchetto P."/>
            <person name="Ochoa K."/>
            <person name="Jackson S.M."/>
            <person name="Gillam B."/>
            <person name="Chen W."/>
            <person name="Yan L."/>
            <person name="Higginbotham J."/>
            <person name="Cardenas M."/>
            <person name="Waligorski J."/>
            <person name="Applebaum E."/>
            <person name="Phelps L."/>
            <person name="Falcone J."/>
            <person name="Kanchi K."/>
            <person name="Thane T."/>
            <person name="Scimone A."/>
            <person name="Thane N."/>
            <person name="Henke J."/>
            <person name="Wang T."/>
            <person name="Ruppert J."/>
            <person name="Shah N."/>
            <person name="Rotter K."/>
            <person name="Hodges J."/>
            <person name="Ingenthron E."/>
            <person name="Cordes M."/>
            <person name="Kohlberg S."/>
            <person name="Sgro J."/>
            <person name="Delgado B."/>
            <person name="Mead K."/>
            <person name="Chinwalla A."/>
            <person name="Leonard S."/>
            <person name="Crouse K."/>
            <person name="Collura K."/>
            <person name="Kudrna D."/>
            <person name="Currie J."/>
            <person name="He R."/>
            <person name="Angelova A."/>
            <person name="Rajasekar S."/>
            <person name="Mueller T."/>
            <person name="Lomeli R."/>
            <person name="Scara G."/>
            <person name="Ko A."/>
            <person name="Delaney K."/>
            <person name="Wissotski M."/>
            <person name="Lopez G."/>
            <person name="Campos D."/>
            <person name="Braidotti M."/>
            <person name="Ashley E."/>
            <person name="Golser W."/>
            <person name="Kim H."/>
            <person name="Lee S."/>
            <person name="Lin J."/>
            <person name="Dujmic Z."/>
            <person name="Kim W."/>
            <person name="Talag J."/>
            <person name="Zuccolo A."/>
            <person name="Fan C."/>
            <person name="Sebastian A."/>
            <person name="Kramer M."/>
            <person name="Spiegel L."/>
            <person name="Nascimento L."/>
            <person name="Zutavern T."/>
            <person name="Miller B."/>
            <person name="Ambroise C."/>
            <person name="Muller S."/>
            <person name="Spooner W."/>
            <person name="Narechania A."/>
            <person name="Ren L."/>
            <person name="Wei S."/>
            <person name="Kumari S."/>
            <person name="Faga B."/>
            <person name="Levy M.J."/>
            <person name="McMahan L."/>
            <person name="Van Buren P."/>
            <person name="Vaughn M.W."/>
            <person name="Ying K."/>
            <person name="Yeh C.-T."/>
            <person name="Emrich S.J."/>
            <person name="Jia Y."/>
            <person name="Kalyanaraman A."/>
            <person name="Hsia A.-P."/>
            <person name="Barbazuk W.B."/>
            <person name="Baucom R.S."/>
            <person name="Brutnell T.P."/>
            <person name="Carpita N.C."/>
            <person name="Chaparro C."/>
            <person name="Chia J.-M."/>
            <person name="Deragon J.-M."/>
            <person name="Estill J.C."/>
            <person name="Fu Y."/>
            <person name="Jeddeloh J.A."/>
            <person name="Han Y."/>
            <person name="Lee H."/>
            <person name="Li P."/>
            <person name="Lisch D.R."/>
            <person name="Liu S."/>
            <person name="Liu Z."/>
            <person name="Nagel D.H."/>
            <person name="McCann M.C."/>
            <person name="SanMiguel P."/>
            <person name="Myers A.M."/>
            <person name="Nettleton D."/>
            <person name="Nguyen J."/>
            <person name="Penning B.W."/>
            <person name="Ponnala L."/>
            <person name="Schneider K.L."/>
            <person name="Schwartz D.C."/>
            <person name="Sharma A."/>
            <person name="Soderlund C."/>
            <person name="Springer N.M."/>
            <person name="Sun Q."/>
            <person name="Wang H."/>
            <person name="Waterman M."/>
            <person name="Westerman R."/>
            <person name="Wolfgruber T.K."/>
            <person name="Yang L."/>
            <person name="Yu Y."/>
            <person name="Zhang L."/>
            <person name="Zhou S."/>
            <person name="Zhu Q."/>
            <person name="Bennetzen J.L."/>
            <person name="Dawe R.K."/>
            <person name="Jiang J."/>
            <person name="Jiang N."/>
            <person name="Presting G.G."/>
            <person name="Wessler S.R."/>
            <person name="Aluru S."/>
            <person name="Martienssen R.A."/>
            <person name="Clifton S.W."/>
            <person name="McCombie W.R."/>
            <person name="Wing R.A."/>
            <person name="Wilson R.K."/>
        </authorList>
    </citation>
    <scope>NUCLEOTIDE SEQUENCE [LARGE SCALE GENOMIC DNA]</scope>
    <source>
        <strain evidence="4">cv. B73</strain>
    </source>
</reference>
<feature type="transmembrane region" description="Helical" evidence="2">
    <location>
        <begin position="215"/>
        <end position="238"/>
    </location>
</feature>
<reference evidence="3" key="3">
    <citation type="submission" date="2021-05" db="UniProtKB">
        <authorList>
            <consortium name="EnsemblPlants"/>
        </authorList>
    </citation>
    <scope>IDENTIFICATION</scope>
    <source>
        <strain evidence="3">cv. B73</strain>
    </source>
</reference>
<dbReference type="AlphaFoldDB" id="A0A804PKG6"/>
<reference evidence="3" key="2">
    <citation type="submission" date="2019-07" db="EMBL/GenBank/DDBJ databases">
        <authorList>
            <person name="Seetharam A."/>
            <person name="Woodhouse M."/>
            <person name="Cannon E."/>
        </authorList>
    </citation>
    <scope>NUCLEOTIDE SEQUENCE [LARGE SCALE GENOMIC DNA]</scope>
    <source>
        <strain evidence="3">cv. B73</strain>
    </source>
</reference>
<accession>A0A804PKG6</accession>
<evidence type="ECO:0000313" key="4">
    <source>
        <dbReference type="Proteomes" id="UP000007305"/>
    </source>
</evidence>
<sequence length="244" mass="26343">MAADQPSALPILLLARVPCSSAPWMQPLLTMDALPSSSDGARVPDTQDSPRPSASAFPSAPFTIGHGPLGTLRAWHFSDPSSRSRGASPCHLPPMDAQKNPPCRRPFFSLTRSPSRNSSRVFFLPLLSTACSKQGAELHLPLMAGHSRGSPRLSSQAQPSPMARYSRCLNSTSSTLVECLMFLRSPNIIVVHPGEKPRVCVEEASRSTLVDVRSYAQIGITVVLANAVWVCLWIAFAIGEQKVM</sequence>
<keyword evidence="4" id="KW-1185">Reference proteome</keyword>
<evidence type="ECO:0000256" key="1">
    <source>
        <dbReference type="SAM" id="MobiDB-lite"/>
    </source>
</evidence>
<dbReference type="InParanoid" id="A0A804PKG6"/>
<name>A0A804PKG6_MAIZE</name>
<keyword evidence="2" id="KW-1133">Transmembrane helix</keyword>
<dbReference type="EnsemblPlants" id="Zm00001eb247550_T001">
    <property type="protein sequence ID" value="Zm00001eb247550_P001"/>
    <property type="gene ID" value="Zm00001eb247550"/>
</dbReference>
<dbReference type="Proteomes" id="UP000007305">
    <property type="component" value="Chromosome 5"/>
</dbReference>
<dbReference type="Gramene" id="Zm00001eb247550_T001">
    <property type="protein sequence ID" value="Zm00001eb247550_P001"/>
    <property type="gene ID" value="Zm00001eb247550"/>
</dbReference>
<organism evidence="3 4">
    <name type="scientific">Zea mays</name>
    <name type="common">Maize</name>
    <dbReference type="NCBI Taxonomy" id="4577"/>
    <lineage>
        <taxon>Eukaryota</taxon>
        <taxon>Viridiplantae</taxon>
        <taxon>Streptophyta</taxon>
        <taxon>Embryophyta</taxon>
        <taxon>Tracheophyta</taxon>
        <taxon>Spermatophyta</taxon>
        <taxon>Magnoliopsida</taxon>
        <taxon>Liliopsida</taxon>
        <taxon>Poales</taxon>
        <taxon>Poaceae</taxon>
        <taxon>PACMAD clade</taxon>
        <taxon>Panicoideae</taxon>
        <taxon>Andropogonodae</taxon>
        <taxon>Andropogoneae</taxon>
        <taxon>Tripsacinae</taxon>
        <taxon>Zea</taxon>
    </lineage>
</organism>
<evidence type="ECO:0000256" key="2">
    <source>
        <dbReference type="SAM" id="Phobius"/>
    </source>
</evidence>
<feature type="region of interest" description="Disordered" evidence="1">
    <location>
        <begin position="75"/>
        <end position="96"/>
    </location>
</feature>
<keyword evidence="2" id="KW-0472">Membrane</keyword>
<proteinExistence type="predicted"/>
<keyword evidence="2" id="KW-0812">Transmembrane</keyword>